<reference evidence="2" key="1">
    <citation type="submission" date="2009-08" db="EMBL/GenBank/DDBJ databases">
        <title>The complete genome of Chitinophaga pinensis DSM 2588.</title>
        <authorList>
            <consortium name="US DOE Joint Genome Institute (JGI-PGF)"/>
            <person name="Lucas S."/>
            <person name="Copeland A."/>
            <person name="Lapidus A."/>
            <person name="Glavina del Rio T."/>
            <person name="Dalin E."/>
            <person name="Tice H."/>
            <person name="Bruce D."/>
            <person name="Goodwin L."/>
            <person name="Pitluck S."/>
            <person name="Kyrpides N."/>
            <person name="Mavromatis K."/>
            <person name="Ivanova N."/>
            <person name="Mikhailova N."/>
            <person name="Sims D."/>
            <person name="Meinche L."/>
            <person name="Brettin T."/>
            <person name="Detter J.C."/>
            <person name="Han C."/>
            <person name="Larimer F."/>
            <person name="Land M."/>
            <person name="Hauser L."/>
            <person name="Markowitz V."/>
            <person name="Cheng J.-F."/>
            <person name="Hugenholtz P."/>
            <person name="Woyke T."/>
            <person name="Wu D."/>
            <person name="Spring S."/>
            <person name="Klenk H.-P."/>
            <person name="Eisen J.A."/>
        </authorList>
    </citation>
    <scope>NUCLEOTIDE SEQUENCE [LARGE SCALE GENOMIC DNA]</scope>
    <source>
        <strain evidence="2">ATCC 43595 / DSM 2588 / LMG 13176 / NBRC 15968 / NCIMB 11800 / UQM 2034</strain>
    </source>
</reference>
<dbReference type="AlphaFoldDB" id="A0A979GB53"/>
<reference evidence="1 2" key="2">
    <citation type="journal article" date="2010" name="Stand. Genomic Sci.">
        <title>Complete genome sequence of Chitinophaga pinensis type strain (UQM 2034).</title>
        <authorList>
            <person name="Glavina Del Rio T."/>
            <person name="Abt B."/>
            <person name="Spring S."/>
            <person name="Lapidus A."/>
            <person name="Nolan M."/>
            <person name="Tice H."/>
            <person name="Copeland A."/>
            <person name="Cheng J.F."/>
            <person name="Chen F."/>
            <person name="Bruce D."/>
            <person name="Goodwin L."/>
            <person name="Pitluck S."/>
            <person name="Ivanova N."/>
            <person name="Mavromatis K."/>
            <person name="Mikhailova N."/>
            <person name="Pati A."/>
            <person name="Chen A."/>
            <person name="Palaniappan K."/>
            <person name="Land M."/>
            <person name="Hauser L."/>
            <person name="Chang Y.J."/>
            <person name="Jeffries C.D."/>
            <person name="Chain P."/>
            <person name="Saunders E."/>
            <person name="Detter J.C."/>
            <person name="Brettin T."/>
            <person name="Rohde M."/>
            <person name="Goker M."/>
            <person name="Bristow J."/>
            <person name="Eisen J.A."/>
            <person name="Markowitz V."/>
            <person name="Hugenholtz P."/>
            <person name="Kyrpides N.C."/>
            <person name="Klenk H.P."/>
            <person name="Lucas S."/>
        </authorList>
    </citation>
    <scope>NUCLEOTIDE SEQUENCE [LARGE SCALE GENOMIC DNA]</scope>
    <source>
        <strain evidence="2">ATCC 43595 / DSM 2588 / LMG 13176 / NBRC 15968 / NCIMB 11800 / UQM 2034</strain>
    </source>
</reference>
<name>A0A979GB53_CHIPD</name>
<sequence>MDRINSTGMSTAIFNVLFGIFNNGVDKMDKQSH</sequence>
<dbReference type="Proteomes" id="UP000002215">
    <property type="component" value="Chromosome"/>
</dbReference>
<dbReference type="EMBL" id="CP001699">
    <property type="protein sequence ID" value="ACU64284.1"/>
    <property type="molecule type" value="Genomic_DNA"/>
</dbReference>
<gene>
    <name evidence="1" type="ordered locus">Cpin_6883</name>
</gene>
<accession>A0A979GB53</accession>
<proteinExistence type="predicted"/>
<dbReference type="KEGG" id="cpi:Cpin_6883"/>
<evidence type="ECO:0000313" key="2">
    <source>
        <dbReference type="Proteomes" id="UP000002215"/>
    </source>
</evidence>
<protein>
    <submittedName>
        <fullName evidence="1">Uncharacterized protein</fullName>
    </submittedName>
</protein>
<evidence type="ECO:0000313" key="1">
    <source>
        <dbReference type="EMBL" id="ACU64284.1"/>
    </source>
</evidence>
<organism evidence="1 2">
    <name type="scientific">Chitinophaga pinensis (strain ATCC 43595 / DSM 2588 / LMG 13176 / NBRC 15968 / NCIMB 11800 / UQM 2034)</name>
    <dbReference type="NCBI Taxonomy" id="485918"/>
    <lineage>
        <taxon>Bacteria</taxon>
        <taxon>Pseudomonadati</taxon>
        <taxon>Bacteroidota</taxon>
        <taxon>Chitinophagia</taxon>
        <taxon>Chitinophagales</taxon>
        <taxon>Chitinophagaceae</taxon>
        <taxon>Chitinophaga</taxon>
    </lineage>
</organism>